<dbReference type="EMBL" id="CM031830">
    <property type="protein sequence ID" value="KAG6707832.1"/>
    <property type="molecule type" value="Genomic_DNA"/>
</dbReference>
<dbReference type="PANTHER" id="PTHR36617">
    <property type="entry name" value="PROTEIN, PUTATIVE-RELATED"/>
    <property type="match status" value="1"/>
</dbReference>
<dbReference type="Proteomes" id="UP000811246">
    <property type="component" value="Chromosome 6"/>
</dbReference>
<evidence type="ECO:0000313" key="2">
    <source>
        <dbReference type="Proteomes" id="UP000811246"/>
    </source>
</evidence>
<accession>A0A922ESB5</accession>
<organism evidence="1 2">
    <name type="scientific">Carya illinoinensis</name>
    <name type="common">Pecan</name>
    <dbReference type="NCBI Taxonomy" id="32201"/>
    <lineage>
        <taxon>Eukaryota</taxon>
        <taxon>Viridiplantae</taxon>
        <taxon>Streptophyta</taxon>
        <taxon>Embryophyta</taxon>
        <taxon>Tracheophyta</taxon>
        <taxon>Spermatophyta</taxon>
        <taxon>Magnoliopsida</taxon>
        <taxon>eudicotyledons</taxon>
        <taxon>Gunneridae</taxon>
        <taxon>Pentapetalae</taxon>
        <taxon>rosids</taxon>
        <taxon>fabids</taxon>
        <taxon>Fagales</taxon>
        <taxon>Juglandaceae</taxon>
        <taxon>Carya</taxon>
    </lineage>
</organism>
<comment type="caution">
    <text evidence="1">The sequence shown here is derived from an EMBL/GenBank/DDBJ whole genome shotgun (WGS) entry which is preliminary data.</text>
</comment>
<gene>
    <name evidence="1" type="ORF">I3842_06G052100</name>
</gene>
<reference evidence="1" key="1">
    <citation type="submission" date="2021-01" db="EMBL/GenBank/DDBJ databases">
        <authorList>
            <person name="Lovell J.T."/>
            <person name="Bentley N."/>
            <person name="Bhattarai G."/>
            <person name="Jenkins J.W."/>
            <person name="Sreedasyam A."/>
            <person name="Alarcon Y."/>
            <person name="Bock C."/>
            <person name="Boston L."/>
            <person name="Carlson J."/>
            <person name="Cervantes K."/>
            <person name="Clermont K."/>
            <person name="Krom N."/>
            <person name="Kubenka K."/>
            <person name="Mamidi S."/>
            <person name="Mattison C."/>
            <person name="Monteros M."/>
            <person name="Pisani C."/>
            <person name="Plott C."/>
            <person name="Rajasekar S."/>
            <person name="Rhein H.S."/>
            <person name="Rohla C."/>
            <person name="Song M."/>
            <person name="Hilaire R.S."/>
            <person name="Shu S."/>
            <person name="Wells L."/>
            <person name="Wang X."/>
            <person name="Webber J."/>
            <person name="Heerema R.J."/>
            <person name="Klein P."/>
            <person name="Conner P."/>
            <person name="Grauke L."/>
            <person name="Grimwood J."/>
            <person name="Schmutz J."/>
            <person name="Randall J.J."/>
        </authorList>
    </citation>
    <scope>NUCLEOTIDE SEQUENCE</scope>
    <source>
        <tissue evidence="1">Leaf</tissue>
    </source>
</reference>
<dbReference type="PANTHER" id="PTHR36617:SF15">
    <property type="entry name" value="REVERSE TRANSCRIPTASE ZINC-BINDING DOMAIN-CONTAINING PROTEIN"/>
    <property type="match status" value="1"/>
</dbReference>
<protein>
    <submittedName>
        <fullName evidence="1">Uncharacterized protein</fullName>
    </submittedName>
</protein>
<name>A0A922ESB5_CARIL</name>
<evidence type="ECO:0000313" key="1">
    <source>
        <dbReference type="EMBL" id="KAG6707832.1"/>
    </source>
</evidence>
<dbReference type="AlphaFoldDB" id="A0A922ESB5"/>
<proteinExistence type="predicted"/>
<sequence length="175" mass="20422">MWKSVIVECVGEVWGGWCSNEFRGSHGVGLWKNIRNGWETFMRHTHIVVGDGSRVRFWHDKWCGERCLKDNFPAIFELARVKDAAIADLLAYSDGFSQWNVEFTRVAQDWELEVITEFYATLYSVRMTEGTMDRILWSPQRKVNSQLDHFTKFYQAQACPLSHGRASGRRKLLQK</sequence>